<name>A0A7E4VHL1_PANRE</name>
<feature type="compositionally biased region" description="Low complexity" evidence="1">
    <location>
        <begin position="175"/>
        <end position="190"/>
    </location>
</feature>
<proteinExistence type="predicted"/>
<reference evidence="3" key="1">
    <citation type="journal article" date="2013" name="Genetics">
        <title>The draft genome and transcriptome of Panagrellus redivivus are shaped by the harsh demands of a free-living lifestyle.</title>
        <authorList>
            <person name="Srinivasan J."/>
            <person name="Dillman A.R."/>
            <person name="Macchietto M.G."/>
            <person name="Heikkinen L."/>
            <person name="Lakso M."/>
            <person name="Fracchia K.M."/>
            <person name="Antoshechkin I."/>
            <person name="Mortazavi A."/>
            <person name="Wong G."/>
            <person name="Sternberg P.W."/>
        </authorList>
    </citation>
    <scope>NUCLEOTIDE SEQUENCE [LARGE SCALE GENOMIC DNA]</scope>
    <source>
        <strain evidence="3">MT8872</strain>
    </source>
</reference>
<feature type="signal peptide" evidence="2">
    <location>
        <begin position="1"/>
        <end position="19"/>
    </location>
</feature>
<dbReference type="WBParaSite" id="Pan_g20949.t1">
    <property type="protein sequence ID" value="Pan_g20949.t1"/>
    <property type="gene ID" value="Pan_g20949"/>
</dbReference>
<feature type="chain" id="PRO_5028999958" evidence="2">
    <location>
        <begin position="20"/>
        <end position="466"/>
    </location>
</feature>
<protein>
    <submittedName>
        <fullName evidence="4">IgGFc-binding protein-like</fullName>
    </submittedName>
</protein>
<evidence type="ECO:0000313" key="3">
    <source>
        <dbReference type="Proteomes" id="UP000492821"/>
    </source>
</evidence>
<evidence type="ECO:0000256" key="1">
    <source>
        <dbReference type="SAM" id="MobiDB-lite"/>
    </source>
</evidence>
<dbReference type="AlphaFoldDB" id="A0A7E4VHL1"/>
<organism evidence="3 4">
    <name type="scientific">Panagrellus redivivus</name>
    <name type="common">Microworm</name>
    <dbReference type="NCBI Taxonomy" id="6233"/>
    <lineage>
        <taxon>Eukaryota</taxon>
        <taxon>Metazoa</taxon>
        <taxon>Ecdysozoa</taxon>
        <taxon>Nematoda</taxon>
        <taxon>Chromadorea</taxon>
        <taxon>Rhabditida</taxon>
        <taxon>Tylenchina</taxon>
        <taxon>Panagrolaimomorpha</taxon>
        <taxon>Panagrolaimoidea</taxon>
        <taxon>Panagrolaimidae</taxon>
        <taxon>Panagrellus</taxon>
    </lineage>
</organism>
<keyword evidence="2" id="KW-0732">Signal</keyword>
<keyword evidence="3" id="KW-1185">Reference proteome</keyword>
<feature type="region of interest" description="Disordered" evidence="1">
    <location>
        <begin position="173"/>
        <end position="194"/>
    </location>
</feature>
<accession>A0A7E4VHL1</accession>
<evidence type="ECO:0000256" key="2">
    <source>
        <dbReference type="SAM" id="SignalP"/>
    </source>
</evidence>
<dbReference type="Proteomes" id="UP000492821">
    <property type="component" value="Unassembled WGS sequence"/>
</dbReference>
<reference evidence="4" key="2">
    <citation type="submission" date="2020-10" db="UniProtKB">
        <authorList>
            <consortium name="WormBaseParasite"/>
        </authorList>
    </citation>
    <scope>IDENTIFICATION</scope>
</reference>
<sequence length="466" mass="50393">MHRTFPIVALIMVVVAVSGETIGQYKRGFWTRVRGQLLCRGGYIETWASLKTAKHPAQELVSVYAHYGQFDMMSHADNGGVFSPLLPPVSPGFLVSVKADCGCGGEHFDLPLVPAANQYHYTPLYAVNNPYDYGKTEKNQMAVKQAGIRIRPNLGARAHGHVLRVVLASGGSPVTTTTKKPTTTPTTRKPGQGCQKDADCTASTLHVCNLQTGVCGPLTCKFNDSSLTVDPCSEVLFCHVLPDLGAGSQQHVCRNYIIIAERNIDHTFTVKGFGAAVSKTHFLSSVSSGFAKYGNSELYVIVAGYGIHQLRAADVFPQMNIGSFNVNAWQDLVLVKLPAGTTLVFHFEVKKTAPGPQDKLTTLRLSGDKLNLGAIQLQPDAECEKMFRLDETIQYVPNSNMACGLDANDRGTRLMNGAPLAVGTYVYGIRSVASLDPGHKNGFLVTKLAPNCDWLFRASEGAVKCV</sequence>
<evidence type="ECO:0000313" key="4">
    <source>
        <dbReference type="WBParaSite" id="Pan_g20949.t1"/>
    </source>
</evidence>